<feature type="domain" description="PAS" evidence="8">
    <location>
        <begin position="42"/>
        <end position="103"/>
    </location>
</feature>
<dbReference type="InterPro" id="IPR003018">
    <property type="entry name" value="GAF"/>
</dbReference>
<evidence type="ECO:0000259" key="8">
    <source>
        <dbReference type="PROSITE" id="PS50112"/>
    </source>
</evidence>
<dbReference type="OrthoDB" id="5401121at2"/>
<proteinExistence type="predicted"/>
<dbReference type="SUPFAM" id="SSF55785">
    <property type="entry name" value="PYP-like sensor domain (PAS domain)"/>
    <property type="match status" value="4"/>
</dbReference>
<protein>
    <recommendedName>
        <fullName evidence="2">histidine kinase</fullName>
        <ecNumber evidence="2">2.7.13.3</ecNumber>
    </recommendedName>
</protein>
<organism evidence="10 11">
    <name type="scientific">Dinghuibacter silviterrae</name>
    <dbReference type="NCBI Taxonomy" id="1539049"/>
    <lineage>
        <taxon>Bacteria</taxon>
        <taxon>Pseudomonadati</taxon>
        <taxon>Bacteroidota</taxon>
        <taxon>Chitinophagia</taxon>
        <taxon>Chitinophagales</taxon>
        <taxon>Chitinophagaceae</taxon>
        <taxon>Dinghuibacter</taxon>
    </lineage>
</organism>
<gene>
    <name evidence="10" type="ORF">EDB95_2466</name>
</gene>
<reference evidence="10 11" key="1">
    <citation type="submission" date="2019-03" db="EMBL/GenBank/DDBJ databases">
        <title>Genomic Encyclopedia of Type Strains, Phase IV (KMG-IV): sequencing the most valuable type-strain genomes for metagenomic binning, comparative biology and taxonomic classification.</title>
        <authorList>
            <person name="Goeker M."/>
        </authorList>
    </citation>
    <scope>NUCLEOTIDE SEQUENCE [LARGE SCALE GENOMIC DNA]</scope>
    <source>
        <strain evidence="10 11">DSM 100059</strain>
    </source>
</reference>
<evidence type="ECO:0000256" key="4">
    <source>
        <dbReference type="ARBA" id="ARBA00022679"/>
    </source>
</evidence>
<evidence type="ECO:0000256" key="5">
    <source>
        <dbReference type="ARBA" id="ARBA00022777"/>
    </source>
</evidence>
<dbReference type="GO" id="GO:0016020">
    <property type="term" value="C:membrane"/>
    <property type="evidence" value="ECO:0007669"/>
    <property type="project" value="InterPro"/>
</dbReference>
<dbReference type="PROSITE" id="PS50113">
    <property type="entry name" value="PAC"/>
    <property type="match status" value="3"/>
</dbReference>
<evidence type="ECO:0000313" key="11">
    <source>
        <dbReference type="Proteomes" id="UP000294498"/>
    </source>
</evidence>
<dbReference type="Pfam" id="PF13185">
    <property type="entry name" value="GAF_2"/>
    <property type="match status" value="1"/>
</dbReference>
<dbReference type="SUPFAM" id="SSF55874">
    <property type="entry name" value="ATPase domain of HSP90 chaperone/DNA topoisomerase II/histidine kinase"/>
    <property type="match status" value="1"/>
</dbReference>
<dbReference type="CDD" id="cd00130">
    <property type="entry name" value="PAS"/>
    <property type="match status" value="4"/>
</dbReference>
<comment type="catalytic activity">
    <reaction evidence="1">
        <text>ATP + protein L-histidine = ADP + protein N-phospho-L-histidine.</text>
        <dbReference type="EC" id="2.7.13.3"/>
    </reaction>
</comment>
<evidence type="ECO:0000313" key="10">
    <source>
        <dbReference type="EMBL" id="TDX01431.1"/>
    </source>
</evidence>
<dbReference type="InterPro" id="IPR000014">
    <property type="entry name" value="PAS"/>
</dbReference>
<dbReference type="AlphaFoldDB" id="A0A4R8DW39"/>
<dbReference type="GO" id="GO:0000155">
    <property type="term" value="F:phosphorelay sensor kinase activity"/>
    <property type="evidence" value="ECO:0007669"/>
    <property type="project" value="InterPro"/>
</dbReference>
<dbReference type="CDD" id="cd16917">
    <property type="entry name" value="HATPase_UhpB-NarQ-NarX-like"/>
    <property type="match status" value="1"/>
</dbReference>
<dbReference type="SMART" id="SM00086">
    <property type="entry name" value="PAC"/>
    <property type="match status" value="4"/>
</dbReference>
<keyword evidence="3" id="KW-0597">Phosphoprotein</keyword>
<dbReference type="Gene3D" id="1.20.5.1930">
    <property type="match status" value="1"/>
</dbReference>
<dbReference type="SMART" id="SM00387">
    <property type="entry name" value="HATPase_c"/>
    <property type="match status" value="1"/>
</dbReference>
<evidence type="ECO:0000256" key="1">
    <source>
        <dbReference type="ARBA" id="ARBA00000085"/>
    </source>
</evidence>
<accession>A0A4R8DW39</accession>
<dbReference type="Gene3D" id="3.30.565.10">
    <property type="entry name" value="Histidine kinase-like ATPase, C-terminal domain"/>
    <property type="match status" value="1"/>
</dbReference>
<feature type="domain" description="Histidine kinase" evidence="7">
    <location>
        <begin position="844"/>
        <end position="931"/>
    </location>
</feature>
<dbReference type="InterPro" id="IPR011712">
    <property type="entry name" value="Sig_transdc_His_kin_sub3_dim/P"/>
</dbReference>
<dbReference type="SUPFAM" id="SSF55781">
    <property type="entry name" value="GAF domain-like"/>
    <property type="match status" value="1"/>
</dbReference>
<feature type="domain" description="PAC" evidence="9">
    <location>
        <begin position="546"/>
        <end position="598"/>
    </location>
</feature>
<evidence type="ECO:0000256" key="6">
    <source>
        <dbReference type="SAM" id="Phobius"/>
    </source>
</evidence>
<feature type="domain" description="PAC" evidence="9">
    <location>
        <begin position="418"/>
        <end position="470"/>
    </location>
</feature>
<dbReference type="InterPro" id="IPR013655">
    <property type="entry name" value="PAS_fold_3"/>
</dbReference>
<dbReference type="Gene3D" id="3.30.450.20">
    <property type="entry name" value="PAS domain"/>
    <property type="match status" value="4"/>
</dbReference>
<evidence type="ECO:0000259" key="7">
    <source>
        <dbReference type="PROSITE" id="PS50109"/>
    </source>
</evidence>
<dbReference type="EC" id="2.7.13.3" evidence="2"/>
<dbReference type="Pfam" id="PF07730">
    <property type="entry name" value="HisKA_3"/>
    <property type="match status" value="1"/>
</dbReference>
<evidence type="ECO:0000259" key="9">
    <source>
        <dbReference type="PROSITE" id="PS50113"/>
    </source>
</evidence>
<comment type="caution">
    <text evidence="10">The sequence shown here is derived from an EMBL/GenBank/DDBJ whole genome shotgun (WGS) entry which is preliminary data.</text>
</comment>
<feature type="domain" description="PAC" evidence="9">
    <location>
        <begin position="111"/>
        <end position="162"/>
    </location>
</feature>
<dbReference type="PANTHER" id="PTHR43304">
    <property type="entry name" value="PHYTOCHROME-LIKE PROTEIN CPH1"/>
    <property type="match status" value="1"/>
</dbReference>
<dbReference type="Pfam" id="PF13426">
    <property type="entry name" value="PAS_9"/>
    <property type="match status" value="1"/>
</dbReference>
<evidence type="ECO:0000256" key="3">
    <source>
        <dbReference type="ARBA" id="ARBA00022553"/>
    </source>
</evidence>
<dbReference type="InterPro" id="IPR000700">
    <property type="entry name" value="PAS-assoc_C"/>
</dbReference>
<dbReference type="PANTHER" id="PTHR43304:SF1">
    <property type="entry name" value="PAC DOMAIN-CONTAINING PROTEIN"/>
    <property type="match status" value="1"/>
</dbReference>
<feature type="domain" description="PAS" evidence="8">
    <location>
        <begin position="599"/>
        <end position="669"/>
    </location>
</feature>
<dbReference type="InterPro" id="IPR052162">
    <property type="entry name" value="Sensor_kinase/Photoreceptor"/>
</dbReference>
<keyword evidence="4" id="KW-0808">Transferase</keyword>
<sequence length="935" mass="106412">MYKQGILPAACVAAFLFALAYIYYRKRVKASARASQNGYGIFRALVENNQGIIALLDENLRIIFRSASAEKITGYSNEEFPRLPEEQIHPEDVPHVRAAFAEARIHPGMTVHMNHRLRRKDGSYIWLEGTVRNMLQDPKIRGFIVNLLDITDRRKTEEQLIKTNRLYLFVSRINQAIVQATDDHALLSETCRIAVDIGGFRMAWIGLLDGERSSLIPVTFAGEGAEYLSGISIIPMEGPPESMGPGGRALREGYYFMCNDIEAAPDMEPWREAAMEHNYQSSIGLPIKRSGTVVGLFSLYADKKNFFDTEEIDLLIAIAADISFAIDGFAKDALRKRTEEELIISTLNYQTLTESSPVGIFRTDASGWTTYVNPRWCQITGIRKEDALGNGWQGAVHPDDRAVLFREWEQATVQERASVAEYRFVNPDGKVTWILGQAVPERGIDREILGWVGTATDITRLKTAEMLLEKSEDNYRRAETLGRMGHWELDLQNNYLSWSDEIYRIFDLRKEEFGNRFQDFLEWVHPEDRETFEYLQAKALSGRAPLNFTHRIITPKGTLKYVHEIGELRTGENGDILYLTGTVQDITEQVKSRDQVVNERNLSDSVINSLPGVFYLYNKEGRFRRWNLNFEKVTGYNSEEMRRLHPLDFFDTDEKELLRQKIGSVFDTGEDAVQANFLTKSGVKIPYFFTGKAITYEDEPCLLGVGIDFSDKVRAEEQLRELAAHLQSIREQERVDIARDIHDDLGQQLTAVKISMFRLTKHIQGNEALENGIRSIIDMVSQGIESIRRISTELRPGILDDLGLVEAMKWQIEEFEKRFSIPIASAFFVAPVPLNPEVSINTFRIFQETLTNIARHAEASQVDVRFTINHEWILLEVRDNGKGLPSNGVKTKRTLGLLGMRERARMIGGRLDIDSRPGYGTTVLVEVPLSKNITL</sequence>
<dbReference type="InterPro" id="IPR036890">
    <property type="entry name" value="HATPase_C_sf"/>
</dbReference>
<dbReference type="Pfam" id="PF02518">
    <property type="entry name" value="HATPase_c"/>
    <property type="match status" value="1"/>
</dbReference>
<dbReference type="InterPro" id="IPR003594">
    <property type="entry name" value="HATPase_dom"/>
</dbReference>
<dbReference type="InterPro" id="IPR035965">
    <property type="entry name" value="PAS-like_dom_sf"/>
</dbReference>
<dbReference type="InterPro" id="IPR005467">
    <property type="entry name" value="His_kinase_dom"/>
</dbReference>
<feature type="transmembrane region" description="Helical" evidence="6">
    <location>
        <begin position="6"/>
        <end position="24"/>
    </location>
</feature>
<dbReference type="Pfam" id="PF08447">
    <property type="entry name" value="PAS_3"/>
    <property type="match status" value="3"/>
</dbReference>
<dbReference type="EMBL" id="SODV01000001">
    <property type="protein sequence ID" value="TDX01431.1"/>
    <property type="molecule type" value="Genomic_DNA"/>
</dbReference>
<dbReference type="Gene3D" id="3.30.450.40">
    <property type="match status" value="1"/>
</dbReference>
<dbReference type="GO" id="GO:0046983">
    <property type="term" value="F:protein dimerization activity"/>
    <property type="evidence" value="ECO:0007669"/>
    <property type="project" value="InterPro"/>
</dbReference>
<dbReference type="InterPro" id="IPR001610">
    <property type="entry name" value="PAC"/>
</dbReference>
<dbReference type="PROSITE" id="PS50109">
    <property type="entry name" value="HIS_KIN"/>
    <property type="match status" value="1"/>
</dbReference>
<keyword evidence="6" id="KW-1133">Transmembrane helix</keyword>
<keyword evidence="11" id="KW-1185">Reference proteome</keyword>
<dbReference type="SMART" id="SM00091">
    <property type="entry name" value="PAS"/>
    <property type="match status" value="4"/>
</dbReference>
<dbReference type="InterPro" id="IPR029016">
    <property type="entry name" value="GAF-like_dom_sf"/>
</dbReference>
<feature type="domain" description="PAS" evidence="8">
    <location>
        <begin position="345"/>
        <end position="415"/>
    </location>
</feature>
<feature type="domain" description="PAS" evidence="8">
    <location>
        <begin position="489"/>
        <end position="543"/>
    </location>
</feature>
<dbReference type="RefSeq" id="WP_133993951.1">
    <property type="nucleotide sequence ID" value="NZ_SODV01000001.1"/>
</dbReference>
<keyword evidence="6" id="KW-0472">Membrane</keyword>
<evidence type="ECO:0000256" key="2">
    <source>
        <dbReference type="ARBA" id="ARBA00012438"/>
    </source>
</evidence>
<dbReference type="Proteomes" id="UP000294498">
    <property type="component" value="Unassembled WGS sequence"/>
</dbReference>
<name>A0A4R8DW39_9BACT</name>
<keyword evidence="6" id="KW-0812">Transmembrane</keyword>
<keyword evidence="5" id="KW-0418">Kinase</keyword>
<dbReference type="NCBIfam" id="TIGR00229">
    <property type="entry name" value="sensory_box"/>
    <property type="match status" value="4"/>
</dbReference>
<dbReference type="PROSITE" id="PS50112">
    <property type="entry name" value="PAS"/>
    <property type="match status" value="4"/>
</dbReference>
<dbReference type="Gene3D" id="2.10.70.100">
    <property type="match status" value="1"/>
</dbReference>
<dbReference type="SMART" id="SM00065">
    <property type="entry name" value="GAF"/>
    <property type="match status" value="1"/>
</dbReference>